<accession>A0A2M7QGW6</accession>
<comment type="caution">
    <text evidence="1">The sequence shown here is derived from an EMBL/GenBank/DDBJ whole genome shotgun (WGS) entry which is preliminary data.</text>
</comment>
<proteinExistence type="predicted"/>
<dbReference type="Gene3D" id="1.10.150.530">
    <property type="match status" value="1"/>
</dbReference>
<protein>
    <submittedName>
        <fullName evidence="1">Uncharacterized protein</fullName>
    </submittedName>
</protein>
<evidence type="ECO:0000313" key="2">
    <source>
        <dbReference type="Proteomes" id="UP000229401"/>
    </source>
</evidence>
<feature type="non-terminal residue" evidence="1">
    <location>
        <position position="82"/>
    </location>
</feature>
<dbReference type="Proteomes" id="UP000229401">
    <property type="component" value="Unassembled WGS sequence"/>
</dbReference>
<name>A0A2M7QGW6_9BACT</name>
<dbReference type="EMBL" id="PFLI01000184">
    <property type="protein sequence ID" value="PIY71583.1"/>
    <property type="molecule type" value="Genomic_DNA"/>
</dbReference>
<dbReference type="AlphaFoldDB" id="A0A2M7QGW6"/>
<organism evidence="1 2">
    <name type="scientific">Candidatus Roizmanbacteria bacterium CG_4_10_14_0_8_um_filter_33_9</name>
    <dbReference type="NCBI Taxonomy" id="1974826"/>
    <lineage>
        <taxon>Bacteria</taxon>
        <taxon>Candidatus Roizmaniibacteriota</taxon>
    </lineage>
</organism>
<gene>
    <name evidence="1" type="ORF">COY87_05345</name>
</gene>
<evidence type="ECO:0000313" key="1">
    <source>
        <dbReference type="EMBL" id="PIY71583.1"/>
    </source>
</evidence>
<sequence length="82" mass="9661">MINAFAKKYKLPSFRVKQFNLSYYKDFINSYDELTTWSKEMREVLQKTVPFSTILPIKELKSVDGGTNKVLFKRISDGKLFE</sequence>
<reference evidence="2" key="1">
    <citation type="submission" date="2017-09" db="EMBL/GenBank/DDBJ databases">
        <title>Depth-based differentiation of microbial function through sediment-hosted aquifers and enrichment of novel symbionts in the deep terrestrial subsurface.</title>
        <authorList>
            <person name="Probst A.J."/>
            <person name="Ladd B."/>
            <person name="Jarett J.K."/>
            <person name="Geller-Mcgrath D.E."/>
            <person name="Sieber C.M.K."/>
            <person name="Emerson J.B."/>
            <person name="Anantharaman K."/>
            <person name="Thomas B.C."/>
            <person name="Malmstrom R."/>
            <person name="Stieglmeier M."/>
            <person name="Klingl A."/>
            <person name="Woyke T."/>
            <person name="Ryan C.M."/>
            <person name="Banfield J.F."/>
        </authorList>
    </citation>
    <scope>NUCLEOTIDE SEQUENCE [LARGE SCALE GENOMIC DNA]</scope>
</reference>